<evidence type="ECO:0000313" key="3">
    <source>
        <dbReference type="Proteomes" id="UP001183809"/>
    </source>
</evidence>
<keyword evidence="2" id="KW-0560">Oxidoreductase</keyword>
<feature type="domain" description="Enoyl reductase (ER)" evidence="1">
    <location>
        <begin position="25"/>
        <end position="317"/>
    </location>
</feature>
<dbReference type="GO" id="GO:0016491">
    <property type="term" value="F:oxidoreductase activity"/>
    <property type="evidence" value="ECO:0007669"/>
    <property type="project" value="UniProtKB-KW"/>
</dbReference>
<dbReference type="RefSeq" id="WP_311696651.1">
    <property type="nucleotide sequence ID" value="NZ_JAVREY010000021.1"/>
</dbReference>
<sequence>MAAGLYPPSAGPSEGITMKASGVSGPDADVVLLEVPEPPAPGAGQLLLEVEAAGVGPWDQLLNGAGWDVGLRPPAALGVEGVGRVVAVGPDVEGFAVGDRVLAHEAPLPGGSGFWAERVLITAASAAICPAGLDPVQAGALPVAGLTAYQSLEALGLSRGQRLLITNGGGATGVLALQIAAARGIEVTVTASASAAERLRGLGALEVVDYHDSDWAGRVRGGFDGALIAAGGTAQAALSLVGDGGRLVSLTSDAPAGERGITSTDLYVRPDAAQLTHLAEAVVEGKLKQNVEALPLSAGSTAFARVSAGQAGGKKIVLT</sequence>
<keyword evidence="3" id="KW-1185">Reference proteome</keyword>
<name>A0ABU2TWA3_9ACTN</name>
<dbReference type="InterPro" id="IPR011032">
    <property type="entry name" value="GroES-like_sf"/>
</dbReference>
<dbReference type="InterPro" id="IPR052585">
    <property type="entry name" value="Lipid_raft_assoc_Zn_ADH"/>
</dbReference>
<dbReference type="EC" id="1.-.-.-" evidence="2"/>
<dbReference type="SUPFAM" id="SSF51735">
    <property type="entry name" value="NAD(P)-binding Rossmann-fold domains"/>
    <property type="match status" value="1"/>
</dbReference>
<dbReference type="PANTHER" id="PTHR43482:SF1">
    <property type="entry name" value="PROTEIN AST1-RELATED"/>
    <property type="match status" value="1"/>
</dbReference>
<dbReference type="Proteomes" id="UP001183809">
    <property type="component" value="Unassembled WGS sequence"/>
</dbReference>
<accession>A0ABU2TWA3</accession>
<gene>
    <name evidence="2" type="ORF">RM764_19470</name>
</gene>
<proteinExistence type="predicted"/>
<dbReference type="EMBL" id="JAVREY010000021">
    <property type="protein sequence ID" value="MDT0465160.1"/>
    <property type="molecule type" value="Genomic_DNA"/>
</dbReference>
<comment type="caution">
    <text evidence="2">The sequence shown here is derived from an EMBL/GenBank/DDBJ whole genome shotgun (WGS) entry which is preliminary data.</text>
</comment>
<dbReference type="SMART" id="SM00829">
    <property type="entry name" value="PKS_ER"/>
    <property type="match status" value="1"/>
</dbReference>
<dbReference type="Gene3D" id="3.40.50.720">
    <property type="entry name" value="NAD(P)-binding Rossmann-like Domain"/>
    <property type="match status" value="1"/>
</dbReference>
<dbReference type="Pfam" id="PF08240">
    <property type="entry name" value="ADH_N"/>
    <property type="match status" value="1"/>
</dbReference>
<organism evidence="2 3">
    <name type="scientific">Streptomyces gibsoniae</name>
    <dbReference type="NCBI Taxonomy" id="3075529"/>
    <lineage>
        <taxon>Bacteria</taxon>
        <taxon>Bacillati</taxon>
        <taxon>Actinomycetota</taxon>
        <taxon>Actinomycetes</taxon>
        <taxon>Kitasatosporales</taxon>
        <taxon>Streptomycetaceae</taxon>
        <taxon>Streptomyces</taxon>
    </lineage>
</organism>
<dbReference type="Gene3D" id="3.90.180.10">
    <property type="entry name" value="Medium-chain alcohol dehydrogenases, catalytic domain"/>
    <property type="match status" value="1"/>
</dbReference>
<dbReference type="InterPro" id="IPR036291">
    <property type="entry name" value="NAD(P)-bd_dom_sf"/>
</dbReference>
<dbReference type="InterPro" id="IPR020843">
    <property type="entry name" value="ER"/>
</dbReference>
<evidence type="ECO:0000313" key="2">
    <source>
        <dbReference type="EMBL" id="MDT0465160.1"/>
    </source>
</evidence>
<protein>
    <submittedName>
        <fullName evidence="2">NADP-dependent oxidoreductase</fullName>
        <ecNumber evidence="2">1.-.-.-</ecNumber>
    </submittedName>
</protein>
<dbReference type="Pfam" id="PF13602">
    <property type="entry name" value="ADH_zinc_N_2"/>
    <property type="match status" value="1"/>
</dbReference>
<dbReference type="PANTHER" id="PTHR43482">
    <property type="entry name" value="PROTEIN AST1-RELATED"/>
    <property type="match status" value="1"/>
</dbReference>
<dbReference type="InterPro" id="IPR013154">
    <property type="entry name" value="ADH-like_N"/>
</dbReference>
<dbReference type="SUPFAM" id="SSF50129">
    <property type="entry name" value="GroES-like"/>
    <property type="match status" value="1"/>
</dbReference>
<dbReference type="CDD" id="cd05289">
    <property type="entry name" value="MDR_like_2"/>
    <property type="match status" value="1"/>
</dbReference>
<evidence type="ECO:0000259" key="1">
    <source>
        <dbReference type="SMART" id="SM00829"/>
    </source>
</evidence>
<reference evidence="3" key="1">
    <citation type="submission" date="2023-07" db="EMBL/GenBank/DDBJ databases">
        <title>30 novel species of actinomycetes from the DSMZ collection.</title>
        <authorList>
            <person name="Nouioui I."/>
        </authorList>
    </citation>
    <scope>NUCLEOTIDE SEQUENCE [LARGE SCALE GENOMIC DNA]</scope>
    <source>
        <strain evidence="3">DSM 41699</strain>
    </source>
</reference>